<dbReference type="GO" id="GO:0003774">
    <property type="term" value="F:cytoskeletal motor activity"/>
    <property type="evidence" value="ECO:0007669"/>
    <property type="project" value="InterPro"/>
</dbReference>
<protein>
    <submittedName>
        <fullName evidence="8">Flagellar L-ring protein FlgH</fullName>
    </submittedName>
</protein>
<keyword evidence="3" id="KW-0732">Signal</keyword>
<feature type="region of interest" description="Disordered" evidence="7">
    <location>
        <begin position="82"/>
        <end position="108"/>
    </location>
</feature>
<evidence type="ECO:0000256" key="4">
    <source>
        <dbReference type="ARBA" id="ARBA00023136"/>
    </source>
</evidence>
<evidence type="ECO:0000256" key="3">
    <source>
        <dbReference type="ARBA" id="ARBA00022729"/>
    </source>
</evidence>
<sequence>MKKLIKTAFVLLVVSTVSACSLVKKEKEENSFKPTPPVVIKLPKEDNGAIFRPEMNVGLFDDNNARNIGDLLTIVLNENTNASSSANTSATKDQKVDLPSPKLAGDTVTKDGKEILNNEVEAGREFNGQGTSAQNSSFSGTISVTVAKVLPNRNLIIRGEKLVRLNQTEEFIRFSGIVRPQDIKPNNTVESNRVANVHVMYAGNGAISAANSMGALGRFFQGKSWPY</sequence>
<dbReference type="Pfam" id="PF02107">
    <property type="entry name" value="FlgH"/>
    <property type="match status" value="1"/>
</dbReference>
<evidence type="ECO:0000313" key="8">
    <source>
        <dbReference type="EMBL" id="VAW97458.1"/>
    </source>
</evidence>
<gene>
    <name evidence="8" type="ORF">MNBD_GAMMA23-931</name>
</gene>
<feature type="compositionally biased region" description="Low complexity" evidence="7">
    <location>
        <begin position="82"/>
        <end position="91"/>
    </location>
</feature>
<dbReference type="PRINTS" id="PR01008">
    <property type="entry name" value="FLGLRINGFLGH"/>
</dbReference>
<dbReference type="PANTHER" id="PTHR34933">
    <property type="entry name" value="FLAGELLAR L-RING PROTEIN"/>
    <property type="match status" value="1"/>
</dbReference>
<keyword evidence="8" id="KW-0969">Cilium</keyword>
<name>A0A3B0ZVE0_9ZZZZ</name>
<dbReference type="InterPro" id="IPR000527">
    <property type="entry name" value="Flag_Lring"/>
</dbReference>
<evidence type="ECO:0000256" key="1">
    <source>
        <dbReference type="ARBA" id="ARBA00004365"/>
    </source>
</evidence>
<dbReference type="HAMAP" id="MF_00415">
    <property type="entry name" value="FlgH"/>
    <property type="match status" value="1"/>
</dbReference>
<keyword evidence="6" id="KW-0998">Cell outer membrane</keyword>
<keyword evidence="4" id="KW-0472">Membrane</keyword>
<evidence type="ECO:0000256" key="2">
    <source>
        <dbReference type="ARBA" id="ARBA00004442"/>
    </source>
</evidence>
<reference evidence="8" key="1">
    <citation type="submission" date="2018-06" db="EMBL/GenBank/DDBJ databases">
        <authorList>
            <person name="Zhirakovskaya E."/>
        </authorList>
    </citation>
    <scope>NUCLEOTIDE SEQUENCE</scope>
</reference>
<evidence type="ECO:0000256" key="5">
    <source>
        <dbReference type="ARBA" id="ARBA00023143"/>
    </source>
</evidence>
<accession>A0A3B0ZVE0</accession>
<dbReference type="GO" id="GO:0071973">
    <property type="term" value="P:bacterial-type flagellum-dependent cell motility"/>
    <property type="evidence" value="ECO:0007669"/>
    <property type="project" value="InterPro"/>
</dbReference>
<dbReference type="EMBL" id="UOFT01000058">
    <property type="protein sequence ID" value="VAW97458.1"/>
    <property type="molecule type" value="Genomic_DNA"/>
</dbReference>
<dbReference type="GO" id="GO:0009427">
    <property type="term" value="C:bacterial-type flagellum basal body, distal rod, L ring"/>
    <property type="evidence" value="ECO:0007669"/>
    <property type="project" value="InterPro"/>
</dbReference>
<comment type="subcellular location">
    <subcellularLocation>
        <location evidence="1">Bacterial flagellum</location>
    </subcellularLocation>
    <subcellularLocation>
        <location evidence="2">Cell outer membrane</location>
    </subcellularLocation>
</comment>
<dbReference type="GO" id="GO:0009279">
    <property type="term" value="C:cell outer membrane"/>
    <property type="evidence" value="ECO:0007669"/>
    <property type="project" value="UniProtKB-SubCell"/>
</dbReference>
<proteinExistence type="inferred from homology"/>
<evidence type="ECO:0000256" key="7">
    <source>
        <dbReference type="SAM" id="MobiDB-lite"/>
    </source>
</evidence>
<evidence type="ECO:0000256" key="6">
    <source>
        <dbReference type="ARBA" id="ARBA00023237"/>
    </source>
</evidence>
<keyword evidence="8" id="KW-0282">Flagellum</keyword>
<keyword evidence="5" id="KW-0975">Bacterial flagellum</keyword>
<dbReference type="PROSITE" id="PS51257">
    <property type="entry name" value="PROKAR_LIPOPROTEIN"/>
    <property type="match status" value="1"/>
</dbReference>
<dbReference type="PANTHER" id="PTHR34933:SF1">
    <property type="entry name" value="FLAGELLAR L-RING PROTEIN"/>
    <property type="match status" value="1"/>
</dbReference>
<organism evidence="8">
    <name type="scientific">hydrothermal vent metagenome</name>
    <dbReference type="NCBI Taxonomy" id="652676"/>
    <lineage>
        <taxon>unclassified sequences</taxon>
        <taxon>metagenomes</taxon>
        <taxon>ecological metagenomes</taxon>
    </lineage>
</organism>
<keyword evidence="8" id="KW-0966">Cell projection</keyword>
<dbReference type="AlphaFoldDB" id="A0A3B0ZVE0"/>